<feature type="transmembrane region" description="Helical" evidence="1">
    <location>
        <begin position="86"/>
        <end position="104"/>
    </location>
</feature>
<keyword evidence="3" id="KW-1185">Reference proteome</keyword>
<dbReference type="EMBL" id="JH431827">
    <property type="status" value="NOT_ANNOTATED_CDS"/>
    <property type="molecule type" value="Genomic_DNA"/>
</dbReference>
<dbReference type="HOGENOM" id="CLU_1196194_0_0_1"/>
<reference evidence="3" key="1">
    <citation type="submission" date="2011-05" db="EMBL/GenBank/DDBJ databases">
        <authorList>
            <person name="Richards S.R."/>
            <person name="Qu J."/>
            <person name="Jiang H."/>
            <person name="Jhangiani S.N."/>
            <person name="Agravi P."/>
            <person name="Goodspeed R."/>
            <person name="Gross S."/>
            <person name="Mandapat C."/>
            <person name="Jackson L."/>
            <person name="Mathew T."/>
            <person name="Pu L."/>
            <person name="Thornton R."/>
            <person name="Saada N."/>
            <person name="Wilczek-Boney K.B."/>
            <person name="Lee S."/>
            <person name="Kovar C."/>
            <person name="Wu Y."/>
            <person name="Scherer S.E."/>
            <person name="Worley K.C."/>
            <person name="Muzny D.M."/>
            <person name="Gibbs R."/>
        </authorList>
    </citation>
    <scope>NUCLEOTIDE SEQUENCE</scope>
    <source>
        <strain evidence="3">Brora</strain>
    </source>
</reference>
<organism evidence="2 3">
    <name type="scientific">Strigamia maritima</name>
    <name type="common">European centipede</name>
    <name type="synonym">Geophilus maritimus</name>
    <dbReference type="NCBI Taxonomy" id="126957"/>
    <lineage>
        <taxon>Eukaryota</taxon>
        <taxon>Metazoa</taxon>
        <taxon>Ecdysozoa</taxon>
        <taxon>Arthropoda</taxon>
        <taxon>Myriapoda</taxon>
        <taxon>Chilopoda</taxon>
        <taxon>Pleurostigmophora</taxon>
        <taxon>Geophilomorpha</taxon>
        <taxon>Linotaeniidae</taxon>
        <taxon>Strigamia</taxon>
    </lineage>
</organism>
<dbReference type="Proteomes" id="UP000014500">
    <property type="component" value="Unassembled WGS sequence"/>
</dbReference>
<evidence type="ECO:0000313" key="3">
    <source>
        <dbReference type="Proteomes" id="UP000014500"/>
    </source>
</evidence>
<feature type="transmembrane region" description="Helical" evidence="1">
    <location>
        <begin position="174"/>
        <end position="191"/>
    </location>
</feature>
<dbReference type="eggNOG" id="KOG3619">
    <property type="taxonomic scope" value="Eukaryota"/>
</dbReference>
<evidence type="ECO:0000313" key="2">
    <source>
        <dbReference type="EnsemblMetazoa" id="SMAR014237-PA"/>
    </source>
</evidence>
<feature type="transmembrane region" description="Helical" evidence="1">
    <location>
        <begin position="198"/>
        <end position="217"/>
    </location>
</feature>
<dbReference type="STRING" id="126957.T1JK57"/>
<feature type="transmembrane region" description="Helical" evidence="1">
    <location>
        <begin position="138"/>
        <end position="154"/>
    </location>
</feature>
<feature type="transmembrane region" description="Helical" evidence="1">
    <location>
        <begin position="110"/>
        <end position="131"/>
    </location>
</feature>
<keyword evidence="1" id="KW-1133">Transmembrane helix</keyword>
<accession>T1JK57</accession>
<sequence>MATHQTKSDGELNKESNSVTNGIRLLELPDADRKPELRRDVTNLSIDQTGLQALLPSCMQVTFADRDVEALYKSYYYKERRRDLQCFLMIALFFAVFAIILQCFQQSDYLVTKILILAVIGLVNTVVLVLCRFFHHRLPSFTWFILPYITWFLYYLQVVCDGLLNNVSSKSGDFLPWFLLGTYMTYVFLPLRVQYCLLLNVVALGGHVIIAAVAAQFNDHVANEVGIIKKEV</sequence>
<evidence type="ECO:0008006" key="4">
    <source>
        <dbReference type="Google" id="ProtNLM"/>
    </source>
</evidence>
<reference evidence="2" key="2">
    <citation type="submission" date="2015-02" db="UniProtKB">
        <authorList>
            <consortium name="EnsemblMetazoa"/>
        </authorList>
    </citation>
    <scope>IDENTIFICATION</scope>
</reference>
<dbReference type="EnsemblMetazoa" id="SMAR014237-RA">
    <property type="protein sequence ID" value="SMAR014237-PA"/>
    <property type="gene ID" value="SMAR014237"/>
</dbReference>
<keyword evidence="1" id="KW-0472">Membrane</keyword>
<name>T1JK57_STRMM</name>
<keyword evidence="1" id="KW-0812">Transmembrane</keyword>
<dbReference type="OMA" id="CKGHPSA"/>
<dbReference type="AlphaFoldDB" id="T1JK57"/>
<protein>
    <recommendedName>
        <fullName evidence="4">Adenylate cyclase N-terminal domain-containing protein</fullName>
    </recommendedName>
</protein>
<proteinExistence type="predicted"/>
<evidence type="ECO:0000256" key="1">
    <source>
        <dbReference type="SAM" id="Phobius"/>
    </source>
</evidence>